<organism evidence="2 3">
    <name type="scientific">Bifidobacterium bifidum LMG 13195</name>
    <dbReference type="NCBI Taxonomy" id="1207542"/>
    <lineage>
        <taxon>Bacteria</taxon>
        <taxon>Bacillati</taxon>
        <taxon>Actinomycetota</taxon>
        <taxon>Actinomycetes</taxon>
        <taxon>Bifidobacteriales</taxon>
        <taxon>Bifidobacteriaceae</taxon>
        <taxon>Bifidobacterium</taxon>
    </lineage>
</organism>
<dbReference type="AlphaFoldDB" id="A0A286T9R3"/>
<feature type="region of interest" description="Disordered" evidence="1">
    <location>
        <begin position="1"/>
        <end position="50"/>
    </location>
</feature>
<reference evidence="2 3" key="1">
    <citation type="journal article" date="2017" name="Biosci. Biotechnol. Biochem.">
        <title>Identification and characterization of a sulfoglycosidase from Bifidobacterium bifidum implicated in mucin glycan utilization.</title>
        <authorList>
            <person name="Katoh T."/>
            <person name="Maeshibu T."/>
            <person name="Kikkawa K."/>
            <person name="Gotoh A."/>
            <person name="Tomabechi Y."/>
            <person name="Nakamura M."/>
            <person name="Liao W.-H."/>
            <person name="Yamaguchi M."/>
            <person name="Ashida H."/>
            <person name="Yamamoto K."/>
            <person name="Katayama T."/>
        </authorList>
    </citation>
    <scope>NUCLEOTIDE SEQUENCE [LARGE SCALE GENOMIC DNA]</scope>
    <source>
        <strain evidence="2 3">JCM 7004</strain>
    </source>
</reference>
<accession>A0A286T9R3</accession>
<feature type="compositionally biased region" description="Basic and acidic residues" evidence="1">
    <location>
        <begin position="1"/>
        <end position="14"/>
    </location>
</feature>
<sequence>MPGKHVIEPSDTRPNRSINRVFSLSDRRRRPTPREQFGGPLSAACRRPDI</sequence>
<evidence type="ECO:0000256" key="1">
    <source>
        <dbReference type="SAM" id="MobiDB-lite"/>
    </source>
</evidence>
<name>A0A286T9R3_BIFBI</name>
<dbReference type="EMBL" id="AP018131">
    <property type="protein sequence ID" value="BBA47066.1"/>
    <property type="molecule type" value="Genomic_DNA"/>
</dbReference>
<evidence type="ECO:0000313" key="3">
    <source>
        <dbReference type="Proteomes" id="UP000262177"/>
    </source>
</evidence>
<gene>
    <name evidence="2" type="ORF">BBJK_00018</name>
</gene>
<dbReference type="Proteomes" id="UP000262177">
    <property type="component" value="Chromosome"/>
</dbReference>
<proteinExistence type="predicted"/>
<evidence type="ECO:0000313" key="2">
    <source>
        <dbReference type="EMBL" id="BBA47066.1"/>
    </source>
</evidence>
<protein>
    <submittedName>
        <fullName evidence="2">Uncharacterized protein</fullName>
    </submittedName>
</protein>